<evidence type="ECO:0000256" key="1">
    <source>
        <dbReference type="ARBA" id="ARBA00004141"/>
    </source>
</evidence>
<feature type="region of interest" description="Disordered" evidence="7">
    <location>
        <begin position="249"/>
        <end position="271"/>
    </location>
</feature>
<dbReference type="InterPro" id="IPR029399">
    <property type="entry name" value="TMEM192"/>
</dbReference>
<dbReference type="AlphaFoldDB" id="A0A6P6XWI5"/>
<dbReference type="Proteomes" id="UP000515146">
    <property type="component" value="Unplaced"/>
</dbReference>
<dbReference type="InParanoid" id="A0A6P6XWI5"/>
<evidence type="ECO:0000256" key="3">
    <source>
        <dbReference type="ARBA" id="ARBA00014635"/>
    </source>
</evidence>
<accession>A0A6P6XWI5</accession>
<dbReference type="FunCoup" id="A0A6P6XWI5">
    <property type="interactions" value="802"/>
</dbReference>
<comment type="subcellular location">
    <subcellularLocation>
        <location evidence="1">Membrane</location>
        <topology evidence="1">Multi-pass membrane protein</topology>
    </subcellularLocation>
</comment>
<keyword evidence="5 8" id="KW-1133">Transmembrane helix</keyword>
<protein>
    <recommendedName>
        <fullName evidence="3">Transmembrane protein 192</fullName>
    </recommendedName>
</protein>
<sequence>MDDDLQILTLPYNNDLYAIHRKTNNIKVIILLVLHAILVIINWLLSFVFPLEQHNLVNLVWHEEEETKINLLNSYNLAIYSQLILWLLSLLIKHYLKNLYYRRLRILGYNNHHDKVRKHVSLSSFFLHVANGLLLISTVIFNHSDHLEIFGMHLKPINAIEIIISAASIPILINIHVHIYHEIKFRRSRNPPDVFCVDDPSRRLTSDGLNQVAIRSSSFLEDLLENQADLIYNLKLQNSHLRELLYKATSNQNGDNQPESTSSATTNRDGN</sequence>
<evidence type="ECO:0000256" key="5">
    <source>
        <dbReference type="ARBA" id="ARBA00022989"/>
    </source>
</evidence>
<gene>
    <name evidence="10" type="primary">LOC113790765</name>
</gene>
<organism evidence="9 10">
    <name type="scientific">Dermatophagoides pteronyssinus</name>
    <name type="common">European house dust mite</name>
    <dbReference type="NCBI Taxonomy" id="6956"/>
    <lineage>
        <taxon>Eukaryota</taxon>
        <taxon>Metazoa</taxon>
        <taxon>Ecdysozoa</taxon>
        <taxon>Arthropoda</taxon>
        <taxon>Chelicerata</taxon>
        <taxon>Arachnida</taxon>
        <taxon>Acari</taxon>
        <taxon>Acariformes</taxon>
        <taxon>Sarcoptiformes</taxon>
        <taxon>Astigmata</taxon>
        <taxon>Psoroptidia</taxon>
        <taxon>Analgoidea</taxon>
        <taxon>Pyroglyphidae</taxon>
        <taxon>Dermatophagoidinae</taxon>
        <taxon>Dermatophagoides</taxon>
    </lineage>
</organism>
<evidence type="ECO:0000256" key="8">
    <source>
        <dbReference type="SAM" id="Phobius"/>
    </source>
</evidence>
<proteinExistence type="inferred from homology"/>
<dbReference type="RefSeq" id="XP_027196269.1">
    <property type="nucleotide sequence ID" value="XM_027340468.1"/>
</dbReference>
<name>A0A6P6XWI5_DERPT</name>
<evidence type="ECO:0000313" key="10">
    <source>
        <dbReference type="RefSeq" id="XP_027196269.1"/>
    </source>
</evidence>
<evidence type="ECO:0000256" key="2">
    <source>
        <dbReference type="ARBA" id="ARBA00006314"/>
    </source>
</evidence>
<feature type="transmembrane region" description="Helical" evidence="8">
    <location>
        <begin position="162"/>
        <end position="180"/>
    </location>
</feature>
<evidence type="ECO:0000313" key="9">
    <source>
        <dbReference type="Proteomes" id="UP000515146"/>
    </source>
</evidence>
<keyword evidence="9" id="KW-1185">Reference proteome</keyword>
<evidence type="ECO:0000256" key="4">
    <source>
        <dbReference type="ARBA" id="ARBA00022692"/>
    </source>
</evidence>
<keyword evidence="6 8" id="KW-0472">Membrane</keyword>
<evidence type="ECO:0000256" key="7">
    <source>
        <dbReference type="SAM" id="MobiDB-lite"/>
    </source>
</evidence>
<dbReference type="GO" id="GO:0005770">
    <property type="term" value="C:late endosome"/>
    <property type="evidence" value="ECO:0007669"/>
    <property type="project" value="TreeGrafter"/>
</dbReference>
<dbReference type="Pfam" id="PF14802">
    <property type="entry name" value="TMEM192"/>
    <property type="match status" value="1"/>
</dbReference>
<dbReference type="PANTHER" id="PTHR31592">
    <property type="entry name" value="TRANSMEMBRANE PROTEIN 192"/>
    <property type="match status" value="1"/>
</dbReference>
<reference evidence="10" key="1">
    <citation type="submission" date="2025-08" db="UniProtKB">
        <authorList>
            <consortium name="RefSeq"/>
        </authorList>
    </citation>
    <scope>IDENTIFICATION</scope>
    <source>
        <strain evidence="10">Airmid</strain>
    </source>
</reference>
<dbReference type="OrthoDB" id="6277625at2759"/>
<comment type="similarity">
    <text evidence="2">Belongs to the TMEM192 family.</text>
</comment>
<dbReference type="GO" id="GO:0005765">
    <property type="term" value="C:lysosomal membrane"/>
    <property type="evidence" value="ECO:0007669"/>
    <property type="project" value="TreeGrafter"/>
</dbReference>
<evidence type="ECO:0000256" key="6">
    <source>
        <dbReference type="ARBA" id="ARBA00023136"/>
    </source>
</evidence>
<feature type="transmembrane region" description="Helical" evidence="8">
    <location>
        <begin position="125"/>
        <end position="142"/>
    </location>
</feature>
<feature type="transmembrane region" description="Helical" evidence="8">
    <location>
        <begin position="77"/>
        <end position="96"/>
    </location>
</feature>
<dbReference type="PANTHER" id="PTHR31592:SF1">
    <property type="entry name" value="TRANSMEMBRANE PROTEIN 192"/>
    <property type="match status" value="1"/>
</dbReference>
<feature type="transmembrane region" description="Helical" evidence="8">
    <location>
        <begin position="28"/>
        <end position="49"/>
    </location>
</feature>
<dbReference type="OMA" id="NPPDVFC"/>
<keyword evidence="4 8" id="KW-0812">Transmembrane</keyword>
<dbReference type="KEGG" id="dpte:113790765"/>